<reference evidence="1 2" key="1">
    <citation type="submission" date="2019-11" db="EMBL/GenBank/DDBJ databases">
        <title>Novel species isolated from a subtropical stream in China.</title>
        <authorList>
            <person name="Lu H."/>
        </authorList>
    </citation>
    <scope>NUCLEOTIDE SEQUENCE [LARGE SCALE GENOMIC DNA]</scope>
    <source>
        <strain evidence="1 2">FT80W</strain>
    </source>
</reference>
<keyword evidence="2" id="KW-1185">Reference proteome</keyword>
<gene>
    <name evidence="1" type="ORF">GJ699_26255</name>
</gene>
<comment type="caution">
    <text evidence="1">The sequence shown here is derived from an EMBL/GenBank/DDBJ whole genome shotgun (WGS) entry which is preliminary data.</text>
</comment>
<sequence length="74" mass="8221">MTQLTADRYDGPTLSVTVNREGARVHRLVDDTVYPTRAKKMDIRRDPMVEALFGAATPHASNAAPARKIMVGRR</sequence>
<dbReference type="AlphaFoldDB" id="A0A6I2L5S5"/>
<organism evidence="1 2">
    <name type="scientific">Duganella guangzhouensis</name>
    <dbReference type="NCBI Taxonomy" id="2666084"/>
    <lineage>
        <taxon>Bacteria</taxon>
        <taxon>Pseudomonadati</taxon>
        <taxon>Pseudomonadota</taxon>
        <taxon>Betaproteobacteria</taxon>
        <taxon>Burkholderiales</taxon>
        <taxon>Oxalobacteraceae</taxon>
        <taxon>Telluria group</taxon>
        <taxon>Duganella</taxon>
    </lineage>
</organism>
<evidence type="ECO:0000313" key="1">
    <source>
        <dbReference type="EMBL" id="MRW93498.1"/>
    </source>
</evidence>
<accession>A0A6I2L5S5</accession>
<dbReference type="EMBL" id="WKJK01000017">
    <property type="protein sequence ID" value="MRW93498.1"/>
    <property type="molecule type" value="Genomic_DNA"/>
</dbReference>
<dbReference type="RefSeq" id="WP_154381961.1">
    <property type="nucleotide sequence ID" value="NZ_WKJK01000017.1"/>
</dbReference>
<name>A0A6I2L5S5_9BURK</name>
<protein>
    <submittedName>
        <fullName evidence="1">Uncharacterized protein</fullName>
    </submittedName>
</protein>
<proteinExistence type="predicted"/>
<dbReference type="Proteomes" id="UP000433309">
    <property type="component" value="Unassembled WGS sequence"/>
</dbReference>
<evidence type="ECO:0000313" key="2">
    <source>
        <dbReference type="Proteomes" id="UP000433309"/>
    </source>
</evidence>